<dbReference type="PANTHER" id="PTHR43639">
    <property type="entry name" value="OXIDOREDUCTASE, SHORT-CHAIN DEHYDROGENASE/REDUCTASE FAMILY (AFU_ORTHOLOGUE AFUA_5G02870)"/>
    <property type="match status" value="1"/>
</dbReference>
<dbReference type="SUPFAM" id="SSF51735">
    <property type="entry name" value="NAD(P)-binding Rossmann-fold domains"/>
    <property type="match status" value="1"/>
</dbReference>
<evidence type="ECO:0000256" key="1">
    <source>
        <dbReference type="ARBA" id="ARBA00006484"/>
    </source>
</evidence>
<dbReference type="InterPro" id="IPR002347">
    <property type="entry name" value="SDR_fam"/>
</dbReference>
<dbReference type="PANTHER" id="PTHR43639:SF1">
    <property type="entry name" value="SHORT-CHAIN DEHYDROGENASE_REDUCTASE FAMILY PROTEIN"/>
    <property type="match status" value="1"/>
</dbReference>
<dbReference type="CDD" id="cd05233">
    <property type="entry name" value="SDR_c"/>
    <property type="match status" value="1"/>
</dbReference>
<dbReference type="InterPro" id="IPR036291">
    <property type="entry name" value="NAD(P)-bd_dom_sf"/>
</dbReference>
<protein>
    <submittedName>
        <fullName evidence="4">SDR family oxidoreductase</fullName>
    </submittedName>
</protein>
<dbReference type="RefSeq" id="WP_201850362.1">
    <property type="nucleotide sequence ID" value="NZ_JABBYC010000053.1"/>
</dbReference>
<evidence type="ECO:0000313" key="5">
    <source>
        <dbReference type="Proteomes" id="UP000675409"/>
    </source>
</evidence>
<evidence type="ECO:0000313" key="4">
    <source>
        <dbReference type="EMBL" id="MBL0888365.1"/>
    </source>
</evidence>
<sequence length="244" mass="26037">MSAADSRVALISGASRGLGLAIAELLLADGWSVAALSRSRPETLDAMQDRWPGNVHWVKADVAQDDMRAQVRAVTDRFGRLDVLVNNAGVLHQELFLTTSERRIDELFATNLVGPTRLAQACARRMSRGGGGSILNVSSINSIRGFRGVTPYSAAKAGLDGLTRSAARELGPLGIRVNSIVPGYFESSMTAQVTDENRTRITHRTPLGRLGTTEEVAEIAAFLVSDRAAFITGQTITVDGGLTC</sequence>
<dbReference type="InterPro" id="IPR020904">
    <property type="entry name" value="Sc_DH/Rdtase_CS"/>
</dbReference>
<keyword evidence="2" id="KW-0560">Oxidoreductase</keyword>
<organism evidence="4 5">
    <name type="scientific">Myceligenerans indicum</name>
    <dbReference type="NCBI Taxonomy" id="2593663"/>
    <lineage>
        <taxon>Bacteria</taxon>
        <taxon>Bacillati</taxon>
        <taxon>Actinomycetota</taxon>
        <taxon>Actinomycetes</taxon>
        <taxon>Micrococcales</taxon>
        <taxon>Promicromonosporaceae</taxon>
        <taxon>Myceligenerans</taxon>
    </lineage>
</organism>
<keyword evidence="5" id="KW-1185">Reference proteome</keyword>
<reference evidence="4 5" key="1">
    <citation type="journal article" date="2021" name="Arch. Microbiol.">
        <title>Myceligenerans indicum sp. nov., an actinobacterium isolated from mangrove sediment of Sundarbans, India.</title>
        <authorList>
            <person name="Asha K."/>
            <person name="Bhadury P."/>
        </authorList>
    </citation>
    <scope>NUCLEOTIDE SEQUENCE [LARGE SCALE GENOMIC DNA]</scope>
    <source>
        <strain evidence="4 5">I2</strain>
    </source>
</reference>
<evidence type="ECO:0000256" key="2">
    <source>
        <dbReference type="ARBA" id="ARBA00023002"/>
    </source>
</evidence>
<dbReference type="PRINTS" id="PR00081">
    <property type="entry name" value="GDHRDH"/>
</dbReference>
<dbReference type="PROSITE" id="PS00061">
    <property type="entry name" value="ADH_SHORT"/>
    <property type="match status" value="1"/>
</dbReference>
<accession>A0ABS1LQ49</accession>
<gene>
    <name evidence="4" type="ORF">HGK34_19100</name>
</gene>
<comment type="caution">
    <text evidence="4">The sequence shown here is derived from an EMBL/GenBank/DDBJ whole genome shotgun (WGS) entry which is preliminary data.</text>
</comment>
<name>A0ABS1LQ49_9MICO</name>
<feature type="domain" description="Ketoreductase" evidence="3">
    <location>
        <begin position="7"/>
        <end position="183"/>
    </location>
</feature>
<dbReference type="Proteomes" id="UP000675409">
    <property type="component" value="Unassembled WGS sequence"/>
</dbReference>
<dbReference type="SMART" id="SM00822">
    <property type="entry name" value="PKS_KR"/>
    <property type="match status" value="1"/>
</dbReference>
<dbReference type="InterPro" id="IPR057326">
    <property type="entry name" value="KR_dom"/>
</dbReference>
<proteinExistence type="inferred from homology"/>
<dbReference type="NCBIfam" id="NF005559">
    <property type="entry name" value="PRK07231.1"/>
    <property type="match status" value="1"/>
</dbReference>
<comment type="similarity">
    <text evidence="1">Belongs to the short-chain dehydrogenases/reductases (SDR) family.</text>
</comment>
<dbReference type="Gene3D" id="3.40.50.720">
    <property type="entry name" value="NAD(P)-binding Rossmann-like Domain"/>
    <property type="match status" value="1"/>
</dbReference>
<dbReference type="PRINTS" id="PR00080">
    <property type="entry name" value="SDRFAMILY"/>
</dbReference>
<dbReference type="Pfam" id="PF13561">
    <property type="entry name" value="adh_short_C2"/>
    <property type="match status" value="1"/>
</dbReference>
<evidence type="ECO:0000259" key="3">
    <source>
        <dbReference type="SMART" id="SM00822"/>
    </source>
</evidence>
<dbReference type="EMBL" id="JABBYC010000053">
    <property type="protein sequence ID" value="MBL0888365.1"/>
    <property type="molecule type" value="Genomic_DNA"/>
</dbReference>